<dbReference type="SUPFAM" id="SSF52954">
    <property type="entry name" value="Class II aaRS ABD-related"/>
    <property type="match status" value="1"/>
</dbReference>
<dbReference type="PANTHER" id="PTHR11451">
    <property type="entry name" value="THREONINE-TRNA LIGASE"/>
    <property type="match status" value="1"/>
</dbReference>
<dbReference type="InterPro" id="IPR006195">
    <property type="entry name" value="aa-tRNA-synth_II"/>
</dbReference>
<reference evidence="13" key="1">
    <citation type="journal article" date="2020" name="J. Eukaryot. Microbiol.">
        <title>De novo Sequencing, Assembly and Annotation of the Transcriptome for the Free-Living Testate Amoeba Arcella intermedia.</title>
        <authorList>
            <person name="Ribeiro G.M."/>
            <person name="Porfirio-Sousa A.L."/>
            <person name="Maurer-Alcala X.X."/>
            <person name="Katz L.A."/>
            <person name="Lahr D.J.G."/>
        </authorList>
    </citation>
    <scope>NUCLEOTIDE SEQUENCE</scope>
</reference>
<dbReference type="PROSITE" id="PS50862">
    <property type="entry name" value="AA_TRNA_LIGASE_II"/>
    <property type="match status" value="1"/>
</dbReference>
<dbReference type="EMBL" id="GIBP01005089">
    <property type="protein sequence ID" value="NDV34058.1"/>
    <property type="molecule type" value="Transcribed_RNA"/>
</dbReference>
<evidence type="ECO:0000256" key="2">
    <source>
        <dbReference type="ARBA" id="ARBA00013163"/>
    </source>
</evidence>
<feature type="domain" description="Aminoacyl-transfer RNA synthetases class-II family profile" evidence="12">
    <location>
        <begin position="1"/>
        <end position="207"/>
    </location>
</feature>
<evidence type="ECO:0000256" key="11">
    <source>
        <dbReference type="ARBA" id="ARBA00049515"/>
    </source>
</evidence>
<keyword evidence="6" id="KW-0862">Zinc</keyword>
<keyword evidence="9" id="KW-0030">Aminoacyl-tRNA synthetase</keyword>
<dbReference type="Pfam" id="PF03129">
    <property type="entry name" value="HGTP_anticodon"/>
    <property type="match status" value="1"/>
</dbReference>
<dbReference type="GO" id="GO:0046872">
    <property type="term" value="F:metal ion binding"/>
    <property type="evidence" value="ECO:0007669"/>
    <property type="project" value="UniProtKB-KW"/>
</dbReference>
<dbReference type="Gene3D" id="3.40.50.800">
    <property type="entry name" value="Anticodon-binding domain"/>
    <property type="match status" value="1"/>
</dbReference>
<keyword evidence="5" id="KW-0547">Nucleotide-binding</keyword>
<evidence type="ECO:0000256" key="5">
    <source>
        <dbReference type="ARBA" id="ARBA00022741"/>
    </source>
</evidence>
<evidence type="ECO:0000256" key="3">
    <source>
        <dbReference type="ARBA" id="ARBA00022598"/>
    </source>
</evidence>
<dbReference type="InterPro" id="IPR004154">
    <property type="entry name" value="Anticodon-bd"/>
</dbReference>
<dbReference type="InterPro" id="IPR036621">
    <property type="entry name" value="Anticodon-bd_dom_sf"/>
</dbReference>
<dbReference type="FunFam" id="3.30.930.10:FF:000002">
    <property type="entry name" value="Threonine--tRNA ligase"/>
    <property type="match status" value="1"/>
</dbReference>
<keyword evidence="8" id="KW-0648">Protein biosynthesis</keyword>
<dbReference type="InterPro" id="IPR047246">
    <property type="entry name" value="ThrRS_anticodon"/>
</dbReference>
<dbReference type="GO" id="GO:0006435">
    <property type="term" value="P:threonyl-tRNA aminoacylation"/>
    <property type="evidence" value="ECO:0007669"/>
    <property type="project" value="InterPro"/>
</dbReference>
<evidence type="ECO:0000256" key="9">
    <source>
        <dbReference type="ARBA" id="ARBA00023146"/>
    </source>
</evidence>
<keyword evidence="4" id="KW-0479">Metal-binding</keyword>
<evidence type="ECO:0000313" key="13">
    <source>
        <dbReference type="EMBL" id="NDV34058.1"/>
    </source>
</evidence>
<evidence type="ECO:0000259" key="12">
    <source>
        <dbReference type="PROSITE" id="PS50862"/>
    </source>
</evidence>
<dbReference type="GO" id="GO:0004829">
    <property type="term" value="F:threonine-tRNA ligase activity"/>
    <property type="evidence" value="ECO:0007669"/>
    <property type="project" value="UniProtKB-EC"/>
</dbReference>
<dbReference type="NCBIfam" id="TIGR00418">
    <property type="entry name" value="thrS"/>
    <property type="match status" value="1"/>
</dbReference>
<accession>A0A6B2LBG0</accession>
<dbReference type="InterPro" id="IPR002320">
    <property type="entry name" value="Thr-tRNA-ligase_IIa"/>
</dbReference>
<organism evidence="13">
    <name type="scientific">Arcella intermedia</name>
    <dbReference type="NCBI Taxonomy" id="1963864"/>
    <lineage>
        <taxon>Eukaryota</taxon>
        <taxon>Amoebozoa</taxon>
        <taxon>Tubulinea</taxon>
        <taxon>Elardia</taxon>
        <taxon>Arcellinida</taxon>
        <taxon>Sphaerothecina</taxon>
        <taxon>Arcellidae</taxon>
        <taxon>Arcella</taxon>
    </lineage>
</organism>
<dbReference type="PANTHER" id="PTHR11451:SF44">
    <property type="entry name" value="THREONINE--TRNA LIGASE, CHLOROPLASTIC_MITOCHONDRIAL 2"/>
    <property type="match status" value="1"/>
</dbReference>
<proteinExistence type="inferred from homology"/>
<evidence type="ECO:0000256" key="4">
    <source>
        <dbReference type="ARBA" id="ARBA00022723"/>
    </source>
</evidence>
<sequence length="309" mass="35180">MALKPMNCPGHCLIFSQLSLSYKDLPLRLADFSALHRNESSGSLRGLTRVRKFSQDDAHIFCTEAQIPSVVDSCIKFLKDVYQVLGFDFSVALSTRPASFMGTVEMWDRAEGALSAALVNQKIPYTLKVGDGAFYGPKIDVMLRDALQRQHQCGTIQLDFQLPLRFDLAYTSPDGTKKTPVIIHRAILGSLERMLAVLIEDNCGKWPFWLSPRQAIICTISEDCTPFAQEVHRTLHQANFFVDLNTEGETIEKKIRDAQHQRYNYILVIGKKELSERKVNLRTRDNAVKGLVDVQQLLEDWKEQRDNYK</sequence>
<dbReference type="EC" id="6.1.1.3" evidence="2"/>
<evidence type="ECO:0000256" key="10">
    <source>
        <dbReference type="ARBA" id="ARBA00031900"/>
    </source>
</evidence>
<dbReference type="InterPro" id="IPR045864">
    <property type="entry name" value="aa-tRNA-synth_II/BPL/LPL"/>
</dbReference>
<evidence type="ECO:0000256" key="6">
    <source>
        <dbReference type="ARBA" id="ARBA00022833"/>
    </source>
</evidence>
<keyword evidence="7" id="KW-0067">ATP-binding</keyword>
<name>A0A6B2LBG0_9EUKA</name>
<dbReference type="Pfam" id="PF00587">
    <property type="entry name" value="tRNA-synt_2b"/>
    <property type="match status" value="1"/>
</dbReference>
<evidence type="ECO:0000256" key="7">
    <source>
        <dbReference type="ARBA" id="ARBA00022840"/>
    </source>
</evidence>
<dbReference type="SUPFAM" id="SSF55681">
    <property type="entry name" value="Class II aaRS and biotin synthetases"/>
    <property type="match status" value="1"/>
</dbReference>
<comment type="catalytic activity">
    <reaction evidence="11">
        <text>tRNA(Thr) + L-threonine + ATP = L-threonyl-tRNA(Thr) + AMP + diphosphate + H(+)</text>
        <dbReference type="Rhea" id="RHEA:24624"/>
        <dbReference type="Rhea" id="RHEA-COMP:9670"/>
        <dbReference type="Rhea" id="RHEA-COMP:9704"/>
        <dbReference type="ChEBI" id="CHEBI:15378"/>
        <dbReference type="ChEBI" id="CHEBI:30616"/>
        <dbReference type="ChEBI" id="CHEBI:33019"/>
        <dbReference type="ChEBI" id="CHEBI:57926"/>
        <dbReference type="ChEBI" id="CHEBI:78442"/>
        <dbReference type="ChEBI" id="CHEBI:78534"/>
        <dbReference type="ChEBI" id="CHEBI:456215"/>
        <dbReference type="EC" id="6.1.1.3"/>
    </reaction>
</comment>
<dbReference type="GO" id="GO:0005739">
    <property type="term" value="C:mitochondrion"/>
    <property type="evidence" value="ECO:0007669"/>
    <property type="project" value="TreeGrafter"/>
</dbReference>
<evidence type="ECO:0000256" key="1">
    <source>
        <dbReference type="ARBA" id="ARBA00008226"/>
    </source>
</evidence>
<dbReference type="AlphaFoldDB" id="A0A6B2LBG0"/>
<dbReference type="InterPro" id="IPR002314">
    <property type="entry name" value="aa-tRNA-synt_IIb"/>
</dbReference>
<protein>
    <recommendedName>
        <fullName evidence="2">threonine--tRNA ligase</fullName>
        <ecNumber evidence="2">6.1.1.3</ecNumber>
    </recommendedName>
    <alternativeName>
        <fullName evidence="10">Threonyl-tRNA synthetase</fullName>
    </alternativeName>
</protein>
<dbReference type="CDD" id="cd00860">
    <property type="entry name" value="ThrRS_anticodon"/>
    <property type="match status" value="1"/>
</dbReference>
<dbReference type="GO" id="GO:0005524">
    <property type="term" value="F:ATP binding"/>
    <property type="evidence" value="ECO:0007669"/>
    <property type="project" value="UniProtKB-KW"/>
</dbReference>
<comment type="similarity">
    <text evidence="1">Belongs to the class-II aminoacyl-tRNA synthetase family.</text>
</comment>
<dbReference type="PRINTS" id="PR01047">
    <property type="entry name" value="TRNASYNTHTHR"/>
</dbReference>
<evidence type="ECO:0000256" key="8">
    <source>
        <dbReference type="ARBA" id="ARBA00022917"/>
    </source>
</evidence>
<keyword evidence="3" id="KW-0436">Ligase</keyword>
<dbReference type="Gene3D" id="3.30.930.10">
    <property type="entry name" value="Bira Bifunctional Protein, Domain 2"/>
    <property type="match status" value="1"/>
</dbReference>